<dbReference type="Proteomes" id="UP000250235">
    <property type="component" value="Unassembled WGS sequence"/>
</dbReference>
<dbReference type="PANTHER" id="PTHR33702">
    <property type="entry name" value="BNAA09G40010D PROTEIN"/>
    <property type="match status" value="1"/>
</dbReference>
<accession>A0A2Z7CAW9</accession>
<sequence>MKIIETLNTVRTPNCLPFPYCKTLSPLPTISYHSPQAVKYSQDNSEDTQMEGVSTNPIHGGRSYWRRKGYMRLDSHSRRRRKMRMRVLKLDSGASDVSSSCWRFWRIKLTPPVELKLRFSPKKFILRMRDAYVDMMMRIASTRVTGNGFGRLPIKEYDEGMIVEIYRSIVAAQGKLAPPRAGVDRRG</sequence>
<evidence type="ECO:0000313" key="1">
    <source>
        <dbReference type="EMBL" id="KZV44142.1"/>
    </source>
</evidence>
<dbReference type="EMBL" id="KQ997528">
    <property type="protein sequence ID" value="KZV44142.1"/>
    <property type="molecule type" value="Genomic_DNA"/>
</dbReference>
<protein>
    <submittedName>
        <fullName evidence="1">Uncharacterized protein</fullName>
    </submittedName>
</protein>
<dbReference type="PANTHER" id="PTHR33702:SF5">
    <property type="entry name" value="OS01G0308600 PROTEIN"/>
    <property type="match status" value="1"/>
</dbReference>
<organism evidence="1 2">
    <name type="scientific">Dorcoceras hygrometricum</name>
    <dbReference type="NCBI Taxonomy" id="472368"/>
    <lineage>
        <taxon>Eukaryota</taxon>
        <taxon>Viridiplantae</taxon>
        <taxon>Streptophyta</taxon>
        <taxon>Embryophyta</taxon>
        <taxon>Tracheophyta</taxon>
        <taxon>Spermatophyta</taxon>
        <taxon>Magnoliopsida</taxon>
        <taxon>eudicotyledons</taxon>
        <taxon>Gunneridae</taxon>
        <taxon>Pentapetalae</taxon>
        <taxon>asterids</taxon>
        <taxon>lamiids</taxon>
        <taxon>Lamiales</taxon>
        <taxon>Gesneriaceae</taxon>
        <taxon>Didymocarpoideae</taxon>
        <taxon>Trichosporeae</taxon>
        <taxon>Loxocarpinae</taxon>
        <taxon>Dorcoceras</taxon>
    </lineage>
</organism>
<keyword evidence="2" id="KW-1185">Reference proteome</keyword>
<reference evidence="1 2" key="1">
    <citation type="journal article" date="2015" name="Proc. Natl. Acad. Sci. U.S.A.">
        <title>The resurrection genome of Boea hygrometrica: A blueprint for survival of dehydration.</title>
        <authorList>
            <person name="Xiao L."/>
            <person name="Yang G."/>
            <person name="Zhang L."/>
            <person name="Yang X."/>
            <person name="Zhao S."/>
            <person name="Ji Z."/>
            <person name="Zhou Q."/>
            <person name="Hu M."/>
            <person name="Wang Y."/>
            <person name="Chen M."/>
            <person name="Xu Y."/>
            <person name="Jin H."/>
            <person name="Xiao X."/>
            <person name="Hu G."/>
            <person name="Bao F."/>
            <person name="Hu Y."/>
            <person name="Wan P."/>
            <person name="Li L."/>
            <person name="Deng X."/>
            <person name="Kuang T."/>
            <person name="Xiang C."/>
            <person name="Zhu J.K."/>
            <person name="Oliver M.J."/>
            <person name="He Y."/>
        </authorList>
    </citation>
    <scope>NUCLEOTIDE SEQUENCE [LARGE SCALE GENOMIC DNA]</scope>
    <source>
        <strain evidence="2">cv. XS01</strain>
    </source>
</reference>
<gene>
    <name evidence="1" type="ORF">F511_26421</name>
</gene>
<dbReference type="OrthoDB" id="1898021at2759"/>
<name>A0A2Z7CAW9_9LAMI</name>
<proteinExistence type="predicted"/>
<dbReference type="AlphaFoldDB" id="A0A2Z7CAW9"/>
<evidence type="ECO:0000313" key="2">
    <source>
        <dbReference type="Proteomes" id="UP000250235"/>
    </source>
</evidence>